<reference evidence="2 3" key="1">
    <citation type="journal article" date="2015" name="Nature">
        <title>rRNA introns, odd ribosomes, and small enigmatic genomes across a large radiation of phyla.</title>
        <authorList>
            <person name="Brown C.T."/>
            <person name="Hug L.A."/>
            <person name="Thomas B.C."/>
            <person name="Sharon I."/>
            <person name="Castelle C.J."/>
            <person name="Singh A."/>
            <person name="Wilkins M.J."/>
            <person name="Williams K.H."/>
            <person name="Banfield J.F."/>
        </authorList>
    </citation>
    <scope>NUCLEOTIDE SEQUENCE [LARGE SCALE GENOMIC DNA]</scope>
</reference>
<dbReference type="Proteomes" id="UP000034302">
    <property type="component" value="Unassembled WGS sequence"/>
</dbReference>
<evidence type="ECO:0008006" key="4">
    <source>
        <dbReference type="Google" id="ProtNLM"/>
    </source>
</evidence>
<evidence type="ECO:0000313" key="2">
    <source>
        <dbReference type="EMBL" id="KKP43100.1"/>
    </source>
</evidence>
<dbReference type="EMBL" id="LBOV01000021">
    <property type="protein sequence ID" value="KKP43100.1"/>
    <property type="molecule type" value="Genomic_DNA"/>
</dbReference>
<keyword evidence="1" id="KW-0812">Transmembrane</keyword>
<comment type="caution">
    <text evidence="2">The sequence shown here is derived from an EMBL/GenBank/DDBJ whole genome shotgun (WGS) entry which is preliminary data.</text>
</comment>
<protein>
    <recommendedName>
        <fullName evidence="4">Cell division protein FtsL</fullName>
    </recommendedName>
</protein>
<keyword evidence="1" id="KW-0472">Membrane</keyword>
<keyword evidence="1" id="KW-1133">Transmembrane helix</keyword>
<sequence length="104" mass="11736">MRILDKKKHSITSVLLIFSFVVFGVSQLVVNSILTPLGTKLQSLNTEKEYLLEENRSISEDIAKSSSIKVVEKLSEKKLNIAQNRKQTVVYIEDKSLVANTLNE</sequence>
<gene>
    <name evidence="2" type="ORF">UR34_C0021G0005</name>
</gene>
<feature type="transmembrane region" description="Helical" evidence="1">
    <location>
        <begin position="12"/>
        <end position="34"/>
    </location>
</feature>
<proteinExistence type="predicted"/>
<name>A0A0G0BW46_9BACT</name>
<organism evidence="2 3">
    <name type="scientific">candidate division WS6 bacterium GW2011_GWC1_33_20</name>
    <dbReference type="NCBI Taxonomy" id="1619089"/>
    <lineage>
        <taxon>Bacteria</taxon>
        <taxon>Candidatus Dojkabacteria</taxon>
    </lineage>
</organism>
<evidence type="ECO:0000256" key="1">
    <source>
        <dbReference type="SAM" id="Phobius"/>
    </source>
</evidence>
<dbReference type="AlphaFoldDB" id="A0A0G0BW46"/>
<accession>A0A0G0BW46</accession>
<evidence type="ECO:0000313" key="3">
    <source>
        <dbReference type="Proteomes" id="UP000034302"/>
    </source>
</evidence>